<dbReference type="Pfam" id="PF14239">
    <property type="entry name" value="RRXRR"/>
    <property type="match status" value="1"/>
</dbReference>
<accession>A0ABU5U3F8</accession>
<dbReference type="Gene3D" id="1.10.30.50">
    <property type="match status" value="1"/>
</dbReference>
<dbReference type="CDD" id="cd00085">
    <property type="entry name" value="HNHc"/>
    <property type="match status" value="1"/>
</dbReference>
<reference evidence="2 3" key="1">
    <citation type="submission" date="2023-12" db="EMBL/GenBank/DDBJ databases">
        <title>Baltic Sea Cyanobacteria.</title>
        <authorList>
            <person name="Delbaje E."/>
            <person name="Fewer D.P."/>
            <person name="Shishido T.K."/>
        </authorList>
    </citation>
    <scope>NUCLEOTIDE SEQUENCE [LARGE SCALE GENOMIC DNA]</scope>
    <source>
        <strain evidence="2 3">CCNP 1315</strain>
    </source>
</reference>
<dbReference type="InterPro" id="IPR003615">
    <property type="entry name" value="HNH_nuc"/>
</dbReference>
<comment type="caution">
    <text evidence="2">The sequence shown here is derived from an EMBL/GenBank/DDBJ whole genome shotgun (WGS) entry which is preliminary data.</text>
</comment>
<sequence>MSNHVLVLDTNKNPLTPCKPSIARSLLKAGKAAVYRRYPFIIILKKVVKESPTSCQLKIDPGSKTTGLALLLNDSVVWAGELTHRGQQIKDALLSRRQLRRGRRNRKTRYRQARFLNRKRRDSWLAPSLNHRVQTTMTWVNRLTRFCLIDSIYQELIRFDTQKIQNPEVSGTEYQQGELHGYEVREYLLEKWGRKCAYCGAENTPLEVEHIQAKSKGGSDRISNLTVSCHSCNQAKSNLDIKDFLSGKPDLIKRILSQAKAPLKDAAAVNSTRWKLYNELKRTGLKVHTGSGGMTKYNRCRLDLPKTHWIDAACVGKTESLRLETNQPLLIKSTGHGSRQMCGTNKYGFPTRHRSRQQIHKGFKTGDLVRAVVTKGQKIGIYKGRVLCRASGSFDISTKAGRVSGISHKYCTPTQKKDGYQYV</sequence>
<protein>
    <submittedName>
        <fullName evidence="2">RNA-guided endonuclease IscB</fullName>
    </submittedName>
</protein>
<dbReference type="InterPro" id="IPR047693">
    <property type="entry name" value="RNA-guided_IscB-like"/>
</dbReference>
<evidence type="ECO:0000313" key="3">
    <source>
        <dbReference type="Proteomes" id="UP001301728"/>
    </source>
</evidence>
<gene>
    <name evidence="2" type="primary">iscB</name>
    <name evidence="2" type="ORF">VB854_22225</name>
</gene>
<dbReference type="InterPro" id="IPR025938">
    <property type="entry name" value="RRXRR_dom"/>
</dbReference>
<dbReference type="Proteomes" id="UP001301728">
    <property type="component" value="Unassembled WGS sequence"/>
</dbReference>
<proteinExistence type="predicted"/>
<dbReference type="EMBL" id="JAYGHT010000136">
    <property type="protein sequence ID" value="MEA5521659.1"/>
    <property type="molecule type" value="Genomic_DNA"/>
</dbReference>
<dbReference type="Pfam" id="PF01844">
    <property type="entry name" value="HNH"/>
    <property type="match status" value="1"/>
</dbReference>
<dbReference type="RefSeq" id="WP_323222004.1">
    <property type="nucleotide sequence ID" value="NZ_JAYGHT010000136.1"/>
</dbReference>
<name>A0ABU5U3F8_9CYAN</name>
<dbReference type="GO" id="GO:0004519">
    <property type="term" value="F:endonuclease activity"/>
    <property type="evidence" value="ECO:0007669"/>
    <property type="project" value="UniProtKB-KW"/>
</dbReference>
<keyword evidence="2" id="KW-0540">Nuclease</keyword>
<evidence type="ECO:0000259" key="1">
    <source>
        <dbReference type="SMART" id="SM00507"/>
    </source>
</evidence>
<keyword evidence="2" id="KW-0255">Endonuclease</keyword>
<dbReference type="SMART" id="SM00507">
    <property type="entry name" value="HNHc"/>
    <property type="match status" value="1"/>
</dbReference>
<organism evidence="2 3">
    <name type="scientific">Limnoraphis robusta CCNP1315</name>
    <dbReference type="NCBI Taxonomy" id="3110306"/>
    <lineage>
        <taxon>Bacteria</taxon>
        <taxon>Bacillati</taxon>
        <taxon>Cyanobacteriota</taxon>
        <taxon>Cyanophyceae</taxon>
        <taxon>Oscillatoriophycideae</taxon>
        <taxon>Oscillatoriales</taxon>
        <taxon>Sirenicapillariaceae</taxon>
        <taxon>Limnoraphis</taxon>
    </lineage>
</organism>
<keyword evidence="3" id="KW-1185">Reference proteome</keyword>
<evidence type="ECO:0000313" key="2">
    <source>
        <dbReference type="EMBL" id="MEA5521659.1"/>
    </source>
</evidence>
<keyword evidence="2" id="KW-0378">Hydrolase</keyword>
<dbReference type="InterPro" id="IPR002711">
    <property type="entry name" value="HNH"/>
</dbReference>
<feature type="domain" description="HNH nuclease" evidence="1">
    <location>
        <begin position="183"/>
        <end position="234"/>
    </location>
</feature>
<dbReference type="NCBIfam" id="NF040563">
    <property type="entry name" value="guided_IscB"/>
    <property type="match status" value="1"/>
</dbReference>